<name>A0A225UKW5_9STRA</name>
<evidence type="ECO:0000256" key="5">
    <source>
        <dbReference type="ARBA" id="ARBA00022801"/>
    </source>
</evidence>
<keyword evidence="3" id="KW-0540">Nuclease</keyword>
<evidence type="ECO:0000313" key="9">
    <source>
        <dbReference type="Proteomes" id="UP000198211"/>
    </source>
</evidence>
<sequence length="298" mass="33796">MSIPSYNKLVGPLSSFIEKVYTAGGGRKKSNVRGVQPANIGWGAEEEQCLEACRVALENALQLAHPDPKKRLCVFADASDLHWGAAITQVPREHLNRDFTEQHHEPLMMIRGTFSGSAKCWAIVEKEAYAIMETCKRADYLVQRADGFLVFTDHRNRRFIFAPTTVLASVPKYTADKLHRWSLILMGFRYEIHDISGDSNVWADLLSRWGSFFTTVFAIRHTVFPVSHQLDSTFLWPTTGKIRAIQRERRPPPGVNRDTLSAWCDEGFGCPTQLPTYNYEFASSGISAWRGTAQWKLR</sequence>
<gene>
    <name evidence="8" type="ORF">PHMEG_00036781</name>
</gene>
<proteinExistence type="predicted"/>
<evidence type="ECO:0000256" key="4">
    <source>
        <dbReference type="ARBA" id="ARBA00022759"/>
    </source>
</evidence>
<organism evidence="8 9">
    <name type="scientific">Phytophthora megakarya</name>
    <dbReference type="NCBI Taxonomy" id="4795"/>
    <lineage>
        <taxon>Eukaryota</taxon>
        <taxon>Sar</taxon>
        <taxon>Stramenopiles</taxon>
        <taxon>Oomycota</taxon>
        <taxon>Peronosporomycetes</taxon>
        <taxon>Peronosporales</taxon>
        <taxon>Peronosporaceae</taxon>
        <taxon>Phytophthora</taxon>
    </lineage>
</organism>
<dbReference type="Pfam" id="PF17917">
    <property type="entry name" value="RT_RNaseH"/>
    <property type="match status" value="1"/>
</dbReference>
<dbReference type="Proteomes" id="UP000198211">
    <property type="component" value="Unassembled WGS sequence"/>
</dbReference>
<evidence type="ECO:0000256" key="6">
    <source>
        <dbReference type="ARBA" id="ARBA00022918"/>
    </source>
</evidence>
<keyword evidence="4" id="KW-0255">Endonuclease</keyword>
<dbReference type="PANTHER" id="PTHR34072:SF56">
    <property type="entry name" value="REVERSE TRANSCRIPTASE_RETROTRANSPOSON-DERIVED PROTEIN RNASE H-LIKE DOMAIN-CONTAINING PROTEIN"/>
    <property type="match status" value="1"/>
</dbReference>
<dbReference type="GO" id="GO:0004519">
    <property type="term" value="F:endonuclease activity"/>
    <property type="evidence" value="ECO:0007669"/>
    <property type="project" value="UniProtKB-KW"/>
</dbReference>
<keyword evidence="6 8" id="KW-0695">RNA-directed DNA polymerase</keyword>
<keyword evidence="9" id="KW-1185">Reference proteome</keyword>
<keyword evidence="1" id="KW-0808">Transferase</keyword>
<evidence type="ECO:0000256" key="3">
    <source>
        <dbReference type="ARBA" id="ARBA00022722"/>
    </source>
</evidence>
<evidence type="ECO:0000256" key="1">
    <source>
        <dbReference type="ARBA" id="ARBA00022679"/>
    </source>
</evidence>
<comment type="caution">
    <text evidence="8">The sequence shown here is derived from an EMBL/GenBank/DDBJ whole genome shotgun (WGS) entry which is preliminary data.</text>
</comment>
<dbReference type="GO" id="GO:0003964">
    <property type="term" value="F:RNA-directed DNA polymerase activity"/>
    <property type="evidence" value="ECO:0007669"/>
    <property type="project" value="UniProtKB-KW"/>
</dbReference>
<dbReference type="GO" id="GO:0016787">
    <property type="term" value="F:hydrolase activity"/>
    <property type="evidence" value="ECO:0007669"/>
    <property type="project" value="UniProtKB-KW"/>
</dbReference>
<dbReference type="SUPFAM" id="SSF56672">
    <property type="entry name" value="DNA/RNA polymerases"/>
    <property type="match status" value="1"/>
</dbReference>
<keyword evidence="5" id="KW-0378">Hydrolase</keyword>
<dbReference type="InterPro" id="IPR043502">
    <property type="entry name" value="DNA/RNA_pol_sf"/>
</dbReference>
<accession>A0A225UKW5</accession>
<dbReference type="PANTHER" id="PTHR34072">
    <property type="entry name" value="ENZYMATIC POLYPROTEIN-RELATED"/>
    <property type="match status" value="1"/>
</dbReference>
<reference evidence="9" key="1">
    <citation type="submission" date="2017-03" db="EMBL/GenBank/DDBJ databases">
        <title>Phytopthora megakarya and P. palmivora, two closely related causual agents of cacao black pod achieved similar genome size and gene model numbers by different mechanisms.</title>
        <authorList>
            <person name="Ali S."/>
            <person name="Shao J."/>
            <person name="Larry D.J."/>
            <person name="Kronmiller B."/>
            <person name="Shen D."/>
            <person name="Strem M.D."/>
            <person name="Melnick R.L."/>
            <person name="Guiltinan M.J."/>
            <person name="Tyler B.M."/>
            <person name="Meinhardt L.W."/>
            <person name="Bailey B.A."/>
        </authorList>
    </citation>
    <scope>NUCLEOTIDE SEQUENCE [LARGE SCALE GENOMIC DNA]</scope>
    <source>
        <strain evidence="9">zdho120</strain>
    </source>
</reference>
<evidence type="ECO:0000256" key="2">
    <source>
        <dbReference type="ARBA" id="ARBA00022695"/>
    </source>
</evidence>
<dbReference type="AlphaFoldDB" id="A0A225UKW5"/>
<evidence type="ECO:0000259" key="7">
    <source>
        <dbReference type="Pfam" id="PF17917"/>
    </source>
</evidence>
<keyword evidence="2" id="KW-0548">Nucleotidyltransferase</keyword>
<dbReference type="OrthoDB" id="121379at2759"/>
<dbReference type="InterPro" id="IPR041373">
    <property type="entry name" value="RT_RNaseH"/>
</dbReference>
<evidence type="ECO:0000313" key="8">
    <source>
        <dbReference type="EMBL" id="OWY93722.1"/>
    </source>
</evidence>
<dbReference type="EMBL" id="NBNE01015573">
    <property type="protein sequence ID" value="OWY93722.1"/>
    <property type="molecule type" value="Genomic_DNA"/>
</dbReference>
<protein>
    <submittedName>
        <fullName evidence="8">RNA-directed DNA polymerase</fullName>
    </submittedName>
</protein>
<feature type="domain" description="Reverse transcriptase RNase H-like" evidence="7">
    <location>
        <begin position="67"/>
        <end position="188"/>
    </location>
</feature>